<protein>
    <submittedName>
        <fullName evidence="2">Uncharacterized protein</fullName>
    </submittedName>
</protein>
<accession>A0A6A5VX97</accession>
<sequence length="153" mass="17351">MHHHIYDLHERRCLVPEPEIGHLDSEAPRLGDICVGHVIWKSLMPIELDLGLEGWAHTCAIPGPSNSFENYTMDRRVYVMYTWSYTRSRLHVCTGPPHASRKRTANPGTTYHPPTYSCTHRQLPAGEYHHAVFTHKHALETSSTTVPESSDGV</sequence>
<name>A0A6A5VX97_9PLEO</name>
<feature type="region of interest" description="Disordered" evidence="1">
    <location>
        <begin position="96"/>
        <end position="115"/>
    </location>
</feature>
<gene>
    <name evidence="2" type="ORF">P154DRAFT_39146</name>
</gene>
<organism evidence="2 3">
    <name type="scientific">Amniculicola lignicola CBS 123094</name>
    <dbReference type="NCBI Taxonomy" id="1392246"/>
    <lineage>
        <taxon>Eukaryota</taxon>
        <taxon>Fungi</taxon>
        <taxon>Dikarya</taxon>
        <taxon>Ascomycota</taxon>
        <taxon>Pezizomycotina</taxon>
        <taxon>Dothideomycetes</taxon>
        <taxon>Pleosporomycetidae</taxon>
        <taxon>Pleosporales</taxon>
        <taxon>Amniculicolaceae</taxon>
        <taxon>Amniculicola</taxon>
    </lineage>
</organism>
<evidence type="ECO:0000313" key="2">
    <source>
        <dbReference type="EMBL" id="KAF1994183.1"/>
    </source>
</evidence>
<keyword evidence="3" id="KW-1185">Reference proteome</keyword>
<evidence type="ECO:0000256" key="1">
    <source>
        <dbReference type="SAM" id="MobiDB-lite"/>
    </source>
</evidence>
<dbReference type="AlphaFoldDB" id="A0A6A5VX97"/>
<reference evidence="2" key="1">
    <citation type="journal article" date="2020" name="Stud. Mycol.">
        <title>101 Dothideomycetes genomes: a test case for predicting lifestyles and emergence of pathogens.</title>
        <authorList>
            <person name="Haridas S."/>
            <person name="Albert R."/>
            <person name="Binder M."/>
            <person name="Bloem J."/>
            <person name="Labutti K."/>
            <person name="Salamov A."/>
            <person name="Andreopoulos B."/>
            <person name="Baker S."/>
            <person name="Barry K."/>
            <person name="Bills G."/>
            <person name="Bluhm B."/>
            <person name="Cannon C."/>
            <person name="Castanera R."/>
            <person name="Culley D."/>
            <person name="Daum C."/>
            <person name="Ezra D."/>
            <person name="Gonzalez J."/>
            <person name="Henrissat B."/>
            <person name="Kuo A."/>
            <person name="Liang C."/>
            <person name="Lipzen A."/>
            <person name="Lutzoni F."/>
            <person name="Magnuson J."/>
            <person name="Mondo S."/>
            <person name="Nolan M."/>
            <person name="Ohm R."/>
            <person name="Pangilinan J."/>
            <person name="Park H.-J."/>
            <person name="Ramirez L."/>
            <person name="Alfaro M."/>
            <person name="Sun H."/>
            <person name="Tritt A."/>
            <person name="Yoshinaga Y."/>
            <person name="Zwiers L.-H."/>
            <person name="Turgeon B."/>
            <person name="Goodwin S."/>
            <person name="Spatafora J."/>
            <person name="Crous P."/>
            <person name="Grigoriev I."/>
        </authorList>
    </citation>
    <scope>NUCLEOTIDE SEQUENCE</scope>
    <source>
        <strain evidence="2">CBS 123094</strain>
    </source>
</reference>
<evidence type="ECO:0000313" key="3">
    <source>
        <dbReference type="Proteomes" id="UP000799779"/>
    </source>
</evidence>
<dbReference type="EMBL" id="ML977668">
    <property type="protein sequence ID" value="KAF1994183.1"/>
    <property type="molecule type" value="Genomic_DNA"/>
</dbReference>
<proteinExistence type="predicted"/>
<dbReference type="Proteomes" id="UP000799779">
    <property type="component" value="Unassembled WGS sequence"/>
</dbReference>